<dbReference type="GO" id="GO:0008270">
    <property type="term" value="F:zinc ion binding"/>
    <property type="evidence" value="ECO:0007669"/>
    <property type="project" value="UniProtKB-KW"/>
</dbReference>
<dbReference type="PRINTS" id="PR01407">
    <property type="entry name" value="BUTYPHLNCDUF"/>
</dbReference>
<dbReference type="GeneTree" id="ENSGT00940000167073"/>
<dbReference type="Pfam" id="PF00622">
    <property type="entry name" value="SPRY"/>
    <property type="match status" value="1"/>
</dbReference>
<dbReference type="Pfam" id="PF13765">
    <property type="entry name" value="PRY"/>
    <property type="match status" value="1"/>
</dbReference>
<dbReference type="Gene3D" id="3.30.40.10">
    <property type="entry name" value="Zinc/RING finger domain, C3HC4 (zinc finger)"/>
    <property type="match status" value="1"/>
</dbReference>
<dbReference type="PROSITE" id="PS50119">
    <property type="entry name" value="ZF_BBOX"/>
    <property type="match status" value="1"/>
</dbReference>
<evidence type="ECO:0000313" key="11">
    <source>
        <dbReference type="Proteomes" id="UP000028760"/>
    </source>
</evidence>
<dbReference type="EMBL" id="AYCK01015021">
    <property type="status" value="NOT_ANNOTATED_CDS"/>
    <property type="molecule type" value="Genomic_DNA"/>
</dbReference>
<dbReference type="InterPro" id="IPR003879">
    <property type="entry name" value="Butyrophylin_SPRY"/>
</dbReference>
<keyword evidence="11" id="KW-1185">Reference proteome</keyword>
<evidence type="ECO:0000256" key="2">
    <source>
        <dbReference type="ARBA" id="ARBA00022723"/>
    </source>
</evidence>
<sequence>MFLSKQEDQLAQELSCPICLQLYNDPVVLPCGHNYCRACISKSADSIDSGKEPLRCPECREAYHGVDTLQKNFKLSNIVEGFQASSQNIYEEIQDVIKPTNPDADDVIFCDQCIDDKTPAVKTCLKCEVSLCFRHLQKHNERESFKTHSLVEPLKDLGSRACPVHNLPLEYFCSNDMRSLCITCLEGHDQNHDVLTFSVAEEEMRRALESRSKVVSSRLQLTECLLQKTQEDQGASEAVGDKMVNKAVSLMDSMAAIVDRIKANSFQNTAGTHHNNTCLNVMYRVRTNEQAQNKSHSLLKKLIYTTFRERLRLLLEEERGQRRKSWQLGVSALEEQQQQLQEAQKSASKALSETDTCAFIHRYKHNLSYFLLSDSFSQMMILNLRLKKNSAGYALKNSFTCKNRYLFIRFMMIEQKLRDAATGSLPSTIPSKVDLNTKRLQTDLKTNDFRTEMVRLLDTLHILLNPLEVTFNVCTAHPSLLVSNDLHTVRCTSSKQSYVEHPERFLSAPQILCSQGFSRGTHIWVAEMGSNCMWSLGACYKSIPRRGDHSRLGHNLVSWRLQWKNGKLTACSSSSNAVLGEVFQYPSKIEVVLDCEGGTLSFHTIKSRREHLYTFKTVFKEPVYPAFSIHSNTSESWITLHSQM</sequence>
<dbReference type="PROSITE" id="PS50089">
    <property type="entry name" value="ZF_RING_2"/>
    <property type="match status" value="1"/>
</dbReference>
<dbReference type="SUPFAM" id="SSF49899">
    <property type="entry name" value="Concanavalin A-like lectins/glucanases"/>
    <property type="match status" value="1"/>
</dbReference>
<dbReference type="InterPro" id="IPR027370">
    <property type="entry name" value="Znf-RING_euk"/>
</dbReference>
<accession>A0A087XCZ7</accession>
<dbReference type="OMA" id="RKSWQLG"/>
<dbReference type="InterPro" id="IPR013083">
    <property type="entry name" value="Znf_RING/FYVE/PHD"/>
</dbReference>
<organism evidence="10 11">
    <name type="scientific">Poecilia formosa</name>
    <name type="common">Amazon molly</name>
    <name type="synonym">Limia formosa</name>
    <dbReference type="NCBI Taxonomy" id="48698"/>
    <lineage>
        <taxon>Eukaryota</taxon>
        <taxon>Metazoa</taxon>
        <taxon>Chordata</taxon>
        <taxon>Craniata</taxon>
        <taxon>Vertebrata</taxon>
        <taxon>Euteleostomi</taxon>
        <taxon>Actinopterygii</taxon>
        <taxon>Neopterygii</taxon>
        <taxon>Teleostei</taxon>
        <taxon>Neoteleostei</taxon>
        <taxon>Acanthomorphata</taxon>
        <taxon>Ovalentaria</taxon>
        <taxon>Atherinomorphae</taxon>
        <taxon>Cyprinodontiformes</taxon>
        <taxon>Poeciliidae</taxon>
        <taxon>Poeciliinae</taxon>
        <taxon>Poecilia</taxon>
    </lineage>
</organism>
<dbReference type="GO" id="GO:0005737">
    <property type="term" value="C:cytoplasm"/>
    <property type="evidence" value="ECO:0007669"/>
    <property type="project" value="UniProtKB-ARBA"/>
</dbReference>
<dbReference type="SMART" id="SM00184">
    <property type="entry name" value="RING"/>
    <property type="match status" value="1"/>
</dbReference>
<dbReference type="CDD" id="cd19802">
    <property type="entry name" value="Bbox1_TRIM8-like"/>
    <property type="match status" value="1"/>
</dbReference>
<dbReference type="Ensembl" id="ENSPFOT00000003657.2">
    <property type="protein sequence ID" value="ENSPFOP00000003650.1"/>
    <property type="gene ID" value="ENSPFOG00000003786.2"/>
</dbReference>
<dbReference type="EMBL" id="AYCK01015022">
    <property type="status" value="NOT_ANNOTATED_CDS"/>
    <property type="molecule type" value="Genomic_DNA"/>
</dbReference>
<keyword evidence="4" id="KW-0862">Zinc</keyword>
<dbReference type="SUPFAM" id="SSF57850">
    <property type="entry name" value="RING/U-box"/>
    <property type="match status" value="1"/>
</dbReference>
<dbReference type="InterPro" id="IPR001841">
    <property type="entry name" value="Znf_RING"/>
</dbReference>
<keyword evidence="2" id="KW-0479">Metal-binding</keyword>
<dbReference type="SUPFAM" id="SSF57845">
    <property type="entry name" value="B-box zinc-binding domain"/>
    <property type="match status" value="1"/>
</dbReference>
<dbReference type="InterPro" id="IPR003877">
    <property type="entry name" value="SPRY_dom"/>
</dbReference>
<dbReference type="InterPro" id="IPR001870">
    <property type="entry name" value="B30.2/SPRY"/>
</dbReference>
<dbReference type="PANTHER" id="PTHR25465">
    <property type="entry name" value="B-BOX DOMAIN CONTAINING"/>
    <property type="match status" value="1"/>
</dbReference>
<reference evidence="11" key="1">
    <citation type="submission" date="2013-10" db="EMBL/GenBank/DDBJ databases">
        <authorList>
            <person name="Schartl M."/>
            <person name="Warren W."/>
        </authorList>
    </citation>
    <scope>NUCLEOTIDE SEQUENCE [LARGE SCALE GENOMIC DNA]</scope>
    <source>
        <strain evidence="11">female</strain>
    </source>
</reference>
<proteinExistence type="predicted"/>
<dbReference type="SMART" id="SM00449">
    <property type="entry name" value="SPRY"/>
    <property type="match status" value="1"/>
</dbReference>
<keyword evidence="5" id="KW-0391">Immunity</keyword>
<dbReference type="EMBL" id="AYCK01015020">
    <property type="status" value="NOT_ANNOTATED_CDS"/>
    <property type="molecule type" value="Genomic_DNA"/>
</dbReference>
<evidence type="ECO:0000259" key="9">
    <source>
        <dbReference type="PROSITE" id="PS50188"/>
    </source>
</evidence>
<evidence type="ECO:0000313" key="10">
    <source>
        <dbReference type="Ensembl" id="ENSPFOP00000003650.1"/>
    </source>
</evidence>
<dbReference type="Pfam" id="PF13445">
    <property type="entry name" value="zf-RING_UBOX"/>
    <property type="match status" value="1"/>
</dbReference>
<dbReference type="InterPro" id="IPR051051">
    <property type="entry name" value="E3_ubiq-ligase_TRIM/RNF"/>
</dbReference>
<evidence type="ECO:0000256" key="6">
    <source>
        <dbReference type="PROSITE-ProRule" id="PRU00024"/>
    </source>
</evidence>
<dbReference type="InterPro" id="IPR006574">
    <property type="entry name" value="PRY"/>
</dbReference>
<dbReference type="Gene3D" id="2.60.120.920">
    <property type="match status" value="1"/>
</dbReference>
<dbReference type="EMBL" id="AYCK01015023">
    <property type="status" value="NOT_ANNOTATED_CDS"/>
    <property type="molecule type" value="Genomic_DNA"/>
</dbReference>
<dbReference type="AlphaFoldDB" id="A0A087XCZ7"/>
<evidence type="ECO:0000256" key="1">
    <source>
        <dbReference type="ARBA" id="ARBA00022588"/>
    </source>
</evidence>
<dbReference type="InterPro" id="IPR043136">
    <property type="entry name" value="B30.2/SPRY_sf"/>
</dbReference>
<name>A0A087XCZ7_POEFO</name>
<evidence type="ECO:0000256" key="5">
    <source>
        <dbReference type="ARBA" id="ARBA00022859"/>
    </source>
</evidence>
<dbReference type="Proteomes" id="UP000028760">
    <property type="component" value="Unassembled WGS sequence"/>
</dbReference>
<dbReference type="InterPro" id="IPR017907">
    <property type="entry name" value="Znf_RING_CS"/>
</dbReference>
<reference evidence="10" key="2">
    <citation type="submission" date="2025-08" db="UniProtKB">
        <authorList>
            <consortium name="Ensembl"/>
        </authorList>
    </citation>
    <scope>IDENTIFICATION</scope>
</reference>
<reference evidence="10" key="3">
    <citation type="submission" date="2025-09" db="UniProtKB">
        <authorList>
            <consortium name="Ensembl"/>
        </authorList>
    </citation>
    <scope>IDENTIFICATION</scope>
</reference>
<dbReference type="PROSITE" id="PS50188">
    <property type="entry name" value="B302_SPRY"/>
    <property type="match status" value="1"/>
</dbReference>
<evidence type="ECO:0000256" key="4">
    <source>
        <dbReference type="ARBA" id="ARBA00022833"/>
    </source>
</evidence>
<evidence type="ECO:0000259" key="7">
    <source>
        <dbReference type="PROSITE" id="PS50089"/>
    </source>
</evidence>
<evidence type="ECO:0000259" key="8">
    <source>
        <dbReference type="PROSITE" id="PS50119"/>
    </source>
</evidence>
<dbReference type="Gene3D" id="3.30.160.60">
    <property type="entry name" value="Classic Zinc Finger"/>
    <property type="match status" value="1"/>
</dbReference>
<feature type="domain" description="B30.2/SPRY" evidence="9">
    <location>
        <begin position="449"/>
        <end position="644"/>
    </location>
</feature>
<dbReference type="PANTHER" id="PTHR25465:SF31">
    <property type="entry name" value="RING-TYPE DOMAIN-CONTAINING PROTEIN"/>
    <property type="match status" value="1"/>
</dbReference>
<feature type="domain" description="RING-type" evidence="7">
    <location>
        <begin position="16"/>
        <end position="60"/>
    </location>
</feature>
<feature type="domain" description="B box-type" evidence="8">
    <location>
        <begin position="157"/>
        <end position="197"/>
    </location>
</feature>
<dbReference type="Gene3D" id="4.10.830.40">
    <property type="match status" value="1"/>
</dbReference>
<keyword evidence="3 6" id="KW-0863">Zinc-finger</keyword>
<keyword evidence="1" id="KW-0399">Innate immunity</keyword>
<evidence type="ECO:0000256" key="3">
    <source>
        <dbReference type="ARBA" id="ARBA00022771"/>
    </source>
</evidence>
<dbReference type="SMART" id="SM00589">
    <property type="entry name" value="PRY"/>
    <property type="match status" value="1"/>
</dbReference>
<dbReference type="Pfam" id="PF00643">
    <property type="entry name" value="zf-B_box"/>
    <property type="match status" value="1"/>
</dbReference>
<dbReference type="InterPro" id="IPR013320">
    <property type="entry name" value="ConA-like_dom_sf"/>
</dbReference>
<dbReference type="PROSITE" id="PS00518">
    <property type="entry name" value="ZF_RING_1"/>
    <property type="match status" value="1"/>
</dbReference>
<dbReference type="InterPro" id="IPR000315">
    <property type="entry name" value="Znf_B-box"/>
</dbReference>
<dbReference type="GO" id="GO:0045087">
    <property type="term" value="P:innate immune response"/>
    <property type="evidence" value="ECO:0007669"/>
    <property type="project" value="UniProtKB-KW"/>
</dbReference>
<protein>
    <submittedName>
        <fullName evidence="10">E3 ubiquitin/ISG15 ligase TRIM25-like</fullName>
    </submittedName>
</protein>